<name>A0A0A6PPF5_9GAMM</name>
<reference evidence="1 2" key="1">
    <citation type="journal article" date="2016" name="Front. Microbiol.">
        <title>Single-Cell (Meta-)Genomics of a Dimorphic Candidatus Thiomargarita nelsonii Reveals Genomic Plasticity.</title>
        <authorList>
            <person name="Flood B.E."/>
            <person name="Fliss P."/>
            <person name="Jones D.S."/>
            <person name="Dick G.J."/>
            <person name="Jain S."/>
            <person name="Kaster A.K."/>
            <person name="Winkel M."/>
            <person name="Mussmann M."/>
            <person name="Bailey J."/>
        </authorList>
    </citation>
    <scope>NUCLEOTIDE SEQUENCE [LARGE SCALE GENOMIC DNA]</scope>
    <source>
        <strain evidence="1">Hydrate Ridge</strain>
    </source>
</reference>
<keyword evidence="2" id="KW-1185">Reference proteome</keyword>
<evidence type="ECO:0000313" key="1">
    <source>
        <dbReference type="EMBL" id="KHD07712.1"/>
    </source>
</evidence>
<dbReference type="AlphaFoldDB" id="A0A0A6PPF5"/>
<evidence type="ECO:0000313" key="2">
    <source>
        <dbReference type="Proteomes" id="UP000030428"/>
    </source>
</evidence>
<proteinExistence type="predicted"/>
<accession>A0A0A6PPF5</accession>
<organism evidence="1 2">
    <name type="scientific">Candidatus Thiomargarita nelsonii</name>
    <dbReference type="NCBI Taxonomy" id="1003181"/>
    <lineage>
        <taxon>Bacteria</taxon>
        <taxon>Pseudomonadati</taxon>
        <taxon>Pseudomonadota</taxon>
        <taxon>Gammaproteobacteria</taxon>
        <taxon>Thiotrichales</taxon>
        <taxon>Thiotrichaceae</taxon>
        <taxon>Thiomargarita</taxon>
    </lineage>
</organism>
<sequence>MKPLKALKGTIKNWDNFQLHIPQEDDVIVARCLDFSVSSHGLDEKEALYSLTDSIKDYLNYAFEAEAFDNIIDPDEKIFWELYQKLELQNEMITFHKMADSFRKKNIREIAYA</sequence>
<dbReference type="EMBL" id="JSZA02000057">
    <property type="protein sequence ID" value="KHD07712.1"/>
    <property type="molecule type" value="Genomic_DNA"/>
</dbReference>
<gene>
    <name evidence="1" type="ORF">PN36_15870</name>
</gene>
<dbReference type="Proteomes" id="UP000030428">
    <property type="component" value="Unassembled WGS sequence"/>
</dbReference>
<protein>
    <submittedName>
        <fullName evidence="1">Uncharacterized protein</fullName>
    </submittedName>
</protein>
<comment type="caution">
    <text evidence="1">The sequence shown here is derived from an EMBL/GenBank/DDBJ whole genome shotgun (WGS) entry which is preliminary data.</text>
</comment>